<dbReference type="OrthoDB" id="8075495at2"/>
<dbReference type="RefSeq" id="WP_090629440.1">
    <property type="nucleotide sequence ID" value="NZ_CVRB01000001.1"/>
</dbReference>
<feature type="transmembrane region" description="Helical" evidence="6">
    <location>
        <begin position="32"/>
        <end position="63"/>
    </location>
</feature>
<dbReference type="GO" id="GO:0005886">
    <property type="term" value="C:plasma membrane"/>
    <property type="evidence" value="ECO:0007669"/>
    <property type="project" value="UniProtKB-ARBA"/>
</dbReference>
<dbReference type="PANTHER" id="PTHR34857:SF2">
    <property type="entry name" value="SLL0384 PROTEIN"/>
    <property type="match status" value="1"/>
</dbReference>
<dbReference type="CDD" id="cd16914">
    <property type="entry name" value="EcfT"/>
    <property type="match status" value="1"/>
</dbReference>
<evidence type="ECO:0000256" key="1">
    <source>
        <dbReference type="ARBA" id="ARBA00004141"/>
    </source>
</evidence>
<dbReference type="EMBL" id="CVRB01000001">
    <property type="protein sequence ID" value="CRK80220.1"/>
    <property type="molecule type" value="Genomic_DNA"/>
</dbReference>
<gene>
    <name evidence="7" type="ORF">BN000_00101</name>
</gene>
<evidence type="ECO:0000256" key="3">
    <source>
        <dbReference type="ARBA" id="ARBA00022692"/>
    </source>
</evidence>
<dbReference type="PANTHER" id="PTHR34857">
    <property type="entry name" value="SLL0384 PROTEIN"/>
    <property type="match status" value="1"/>
</dbReference>
<keyword evidence="3 6" id="KW-0812">Transmembrane</keyword>
<evidence type="ECO:0000256" key="4">
    <source>
        <dbReference type="ARBA" id="ARBA00022989"/>
    </source>
</evidence>
<dbReference type="STRING" id="1499688.BN000_00101"/>
<sequence length="280" mass="31573">MSNEFELSRNITIGQYVPTGSFIHRLDPRIKLLAFVLLVLAIALNTSYIGNAIGLLVSVYLFWVSKIPISYGLSGVKPAIPFIIILAILQLLFQGQIFSNGTVYVDYGFVLITSESIRLVVVSAVRFIEIIFLSSVLTLSTSTTELTHAIQSLLSPLKKIKFPVYEISLITTISIRFVPTFAMEMEKMMKAQASRGADFGSGSWWRIIQRTKDMFPIIIPLFNIALSRAEDLILAMESRCYTPGDDRSTFSHYKALKKDYFVLLIGLLLSLLLLFYRFPF</sequence>
<keyword evidence="8" id="KW-1185">Reference proteome</keyword>
<proteinExistence type="predicted"/>
<dbReference type="Proteomes" id="UP000199087">
    <property type="component" value="Unassembled WGS sequence"/>
</dbReference>
<evidence type="ECO:0000256" key="5">
    <source>
        <dbReference type="ARBA" id="ARBA00023136"/>
    </source>
</evidence>
<reference evidence="8" key="1">
    <citation type="submission" date="2015-05" db="EMBL/GenBank/DDBJ databases">
        <authorList>
            <person name="Urmite Genomes"/>
        </authorList>
    </citation>
    <scope>NUCLEOTIDE SEQUENCE [LARGE SCALE GENOMIC DNA]</scope>
    <source>
        <strain evidence="8">LF1</strain>
    </source>
</reference>
<evidence type="ECO:0000313" key="8">
    <source>
        <dbReference type="Proteomes" id="UP000199087"/>
    </source>
</evidence>
<comment type="subcellular location">
    <subcellularLocation>
        <location evidence="1">Membrane</location>
        <topology evidence="1">Multi-pass membrane protein</topology>
    </subcellularLocation>
</comment>
<organism evidence="7 8">
    <name type="scientific">Neobacillus massiliamazoniensis</name>
    <dbReference type="NCBI Taxonomy" id="1499688"/>
    <lineage>
        <taxon>Bacteria</taxon>
        <taxon>Bacillati</taxon>
        <taxon>Bacillota</taxon>
        <taxon>Bacilli</taxon>
        <taxon>Bacillales</taxon>
        <taxon>Bacillaceae</taxon>
        <taxon>Neobacillus</taxon>
    </lineage>
</organism>
<keyword evidence="5 6" id="KW-0472">Membrane</keyword>
<protein>
    <submittedName>
        <fullName evidence="7">Cobalt transport protein</fullName>
    </submittedName>
</protein>
<evidence type="ECO:0000256" key="6">
    <source>
        <dbReference type="SAM" id="Phobius"/>
    </source>
</evidence>
<feature type="transmembrane region" description="Helical" evidence="6">
    <location>
        <begin position="260"/>
        <end position="278"/>
    </location>
</feature>
<feature type="transmembrane region" description="Helical" evidence="6">
    <location>
        <begin position="79"/>
        <end position="98"/>
    </location>
</feature>
<keyword evidence="2" id="KW-1003">Cell membrane</keyword>
<name>A0A0U1NQB0_9BACI</name>
<keyword evidence="4 6" id="KW-1133">Transmembrane helix</keyword>
<dbReference type="InterPro" id="IPR051611">
    <property type="entry name" value="ECF_transporter_component"/>
</dbReference>
<evidence type="ECO:0000256" key="2">
    <source>
        <dbReference type="ARBA" id="ARBA00022475"/>
    </source>
</evidence>
<accession>A0A0U1NQB0</accession>
<dbReference type="Pfam" id="PF02361">
    <property type="entry name" value="CbiQ"/>
    <property type="match status" value="1"/>
</dbReference>
<dbReference type="InterPro" id="IPR003339">
    <property type="entry name" value="ABC/ECF_trnsptr_transmembrane"/>
</dbReference>
<dbReference type="AlphaFoldDB" id="A0A0U1NQB0"/>
<evidence type="ECO:0000313" key="7">
    <source>
        <dbReference type="EMBL" id="CRK80220.1"/>
    </source>
</evidence>